<protein>
    <recommendedName>
        <fullName evidence="3">ESX-1 secretion-associated protein</fullName>
    </recommendedName>
</protein>
<organism evidence="1 2">
    <name type="scientific">Amycolatopsis samaneae</name>
    <dbReference type="NCBI Taxonomy" id="664691"/>
    <lineage>
        <taxon>Bacteria</taxon>
        <taxon>Bacillati</taxon>
        <taxon>Actinomycetota</taxon>
        <taxon>Actinomycetes</taxon>
        <taxon>Pseudonocardiales</taxon>
        <taxon>Pseudonocardiaceae</taxon>
        <taxon>Amycolatopsis</taxon>
    </lineage>
</organism>
<accession>A0ABW5G830</accession>
<reference evidence="2" key="1">
    <citation type="journal article" date="2019" name="Int. J. Syst. Evol. Microbiol.">
        <title>The Global Catalogue of Microorganisms (GCM) 10K type strain sequencing project: providing services to taxonomists for standard genome sequencing and annotation.</title>
        <authorList>
            <consortium name="The Broad Institute Genomics Platform"/>
            <consortium name="The Broad Institute Genome Sequencing Center for Infectious Disease"/>
            <person name="Wu L."/>
            <person name="Ma J."/>
        </authorList>
    </citation>
    <scope>NUCLEOTIDE SEQUENCE [LARGE SCALE GENOMIC DNA]</scope>
    <source>
        <strain evidence="2">CGMCC 4.7643</strain>
    </source>
</reference>
<name>A0ABW5G830_9PSEU</name>
<evidence type="ECO:0000313" key="1">
    <source>
        <dbReference type="EMBL" id="MFD2457376.1"/>
    </source>
</evidence>
<proteinExistence type="predicted"/>
<keyword evidence="2" id="KW-1185">Reference proteome</keyword>
<gene>
    <name evidence="1" type="ORF">ACFSYJ_02145</name>
</gene>
<dbReference type="Proteomes" id="UP001597419">
    <property type="component" value="Unassembled WGS sequence"/>
</dbReference>
<dbReference type="RefSeq" id="WP_345388637.1">
    <property type="nucleotide sequence ID" value="NZ_BAABHG010000003.1"/>
</dbReference>
<comment type="caution">
    <text evidence="1">The sequence shown here is derived from an EMBL/GenBank/DDBJ whole genome shotgun (WGS) entry which is preliminary data.</text>
</comment>
<sequence length="118" mass="12913">MTTREFDLGGASSGFEVYPDALRKAKSEVFFAADRVISFAGHDLPPLVLKENDVGMLGTKAGIVDVFNSVVDSMRDKSERGAAQLTGLAAALAKAADFYEAQDEEFYKRLRDKETETK</sequence>
<dbReference type="EMBL" id="JBHUKU010000002">
    <property type="protein sequence ID" value="MFD2457376.1"/>
    <property type="molecule type" value="Genomic_DNA"/>
</dbReference>
<evidence type="ECO:0008006" key="3">
    <source>
        <dbReference type="Google" id="ProtNLM"/>
    </source>
</evidence>
<evidence type="ECO:0000313" key="2">
    <source>
        <dbReference type="Proteomes" id="UP001597419"/>
    </source>
</evidence>